<evidence type="ECO:0000313" key="3">
    <source>
        <dbReference type="EMBL" id="KAG8225675.1"/>
    </source>
</evidence>
<dbReference type="InterPro" id="IPR013087">
    <property type="entry name" value="Znf_C2H2_type"/>
</dbReference>
<reference evidence="2" key="1">
    <citation type="submission" date="2013-04" db="EMBL/GenBank/DDBJ databases">
        <authorList>
            <person name="Qu J."/>
            <person name="Murali S.C."/>
            <person name="Bandaranaike D."/>
            <person name="Bellair M."/>
            <person name="Blankenburg K."/>
            <person name="Chao H."/>
            <person name="Dinh H."/>
            <person name="Doddapaneni H."/>
            <person name="Downs B."/>
            <person name="Dugan-Rocha S."/>
            <person name="Elkadiri S."/>
            <person name="Gnanaolivu R.D."/>
            <person name="Hernandez B."/>
            <person name="Javaid M."/>
            <person name="Jayaseelan J.C."/>
            <person name="Lee S."/>
            <person name="Li M."/>
            <person name="Ming W."/>
            <person name="Munidasa M."/>
            <person name="Muniz J."/>
            <person name="Nguyen L."/>
            <person name="Ongeri F."/>
            <person name="Osuji N."/>
            <person name="Pu L.-L."/>
            <person name="Puazo M."/>
            <person name="Qu C."/>
            <person name="Quiroz J."/>
            <person name="Raj R."/>
            <person name="Weissenberger G."/>
            <person name="Xin Y."/>
            <person name="Zou X."/>
            <person name="Han Y."/>
            <person name="Richards S."/>
            <person name="Worley K."/>
            <person name="Muzny D."/>
            <person name="Gibbs R."/>
        </authorList>
    </citation>
    <scope>NUCLEOTIDE SEQUENCE</scope>
    <source>
        <strain evidence="2">Sampled in the wild</strain>
    </source>
</reference>
<reference evidence="2" key="2">
    <citation type="submission" date="2017-10" db="EMBL/GenBank/DDBJ databases">
        <title>Ladona fulva Genome sequencing and assembly.</title>
        <authorList>
            <person name="Murali S."/>
            <person name="Richards S."/>
            <person name="Bandaranaike D."/>
            <person name="Bellair M."/>
            <person name="Blankenburg K."/>
            <person name="Chao H."/>
            <person name="Dinh H."/>
            <person name="Doddapaneni H."/>
            <person name="Dugan-Rocha S."/>
            <person name="Elkadiri S."/>
            <person name="Gnanaolivu R."/>
            <person name="Hernandez B."/>
            <person name="Skinner E."/>
            <person name="Javaid M."/>
            <person name="Lee S."/>
            <person name="Li M."/>
            <person name="Ming W."/>
            <person name="Munidasa M."/>
            <person name="Muniz J."/>
            <person name="Nguyen L."/>
            <person name="Hughes D."/>
            <person name="Osuji N."/>
            <person name="Pu L.-L."/>
            <person name="Puazo M."/>
            <person name="Qu C."/>
            <person name="Quiroz J."/>
            <person name="Raj R."/>
            <person name="Weissenberger G."/>
            <person name="Xin Y."/>
            <person name="Zou X."/>
            <person name="Han Y."/>
            <person name="Worley K."/>
            <person name="Muzny D."/>
            <person name="Gibbs R."/>
        </authorList>
    </citation>
    <scope>NUCLEOTIDE SEQUENCE</scope>
    <source>
        <strain evidence="2">Sampled in the wild</strain>
    </source>
</reference>
<dbReference type="AlphaFoldDB" id="A0A8K0K459"/>
<evidence type="ECO:0000313" key="4">
    <source>
        <dbReference type="Proteomes" id="UP000792457"/>
    </source>
</evidence>
<dbReference type="EMBL" id="KZ308247">
    <property type="protein sequence ID" value="KAG8225673.1"/>
    <property type="molecule type" value="Genomic_DNA"/>
</dbReference>
<gene>
    <name evidence="3" type="ORF">J437_LFUL018484</name>
    <name evidence="2" type="ORF">J437_LFUL018487</name>
</gene>
<proteinExistence type="predicted"/>
<name>A0A8K0K459_LADFU</name>
<evidence type="ECO:0000313" key="2">
    <source>
        <dbReference type="EMBL" id="KAG8225673.1"/>
    </source>
</evidence>
<accession>A0A8K0K459</accession>
<organism evidence="2 4">
    <name type="scientific">Ladona fulva</name>
    <name type="common">Scarce chaser dragonfly</name>
    <name type="synonym">Libellula fulva</name>
    <dbReference type="NCBI Taxonomy" id="123851"/>
    <lineage>
        <taxon>Eukaryota</taxon>
        <taxon>Metazoa</taxon>
        <taxon>Ecdysozoa</taxon>
        <taxon>Arthropoda</taxon>
        <taxon>Hexapoda</taxon>
        <taxon>Insecta</taxon>
        <taxon>Pterygota</taxon>
        <taxon>Palaeoptera</taxon>
        <taxon>Odonata</taxon>
        <taxon>Epiprocta</taxon>
        <taxon>Anisoptera</taxon>
        <taxon>Libelluloidea</taxon>
        <taxon>Libellulidae</taxon>
        <taxon>Ladona</taxon>
    </lineage>
</organism>
<dbReference type="Proteomes" id="UP000792457">
    <property type="component" value="Unassembled WGS sequence"/>
</dbReference>
<dbReference type="OrthoDB" id="6750869at2759"/>
<feature type="domain" description="C2H2-type" evidence="1">
    <location>
        <begin position="226"/>
        <end position="248"/>
    </location>
</feature>
<dbReference type="PROSITE" id="PS00028">
    <property type="entry name" value="ZINC_FINGER_C2H2_1"/>
    <property type="match status" value="1"/>
</dbReference>
<keyword evidence="4" id="KW-1185">Reference proteome</keyword>
<sequence length="388" mass="44123">MMADVITSTISKVMQSNESFLTAAPIIVRVHHVNMPNGCGRYKTVNLATFSDFCRSKRSIITIKNGDDNQCLARAIVVAMSRAVDDEAVFKRVRDDTSMMQKNRAIELCRRAGVVLSNGGGNPEMHAFQQELKGWKITVFKDRKGREVLFEGPDVDSEVEGQRRRIDLIFGDKHFNVITSLSGAFSCSYYCTSCKRPYNTRTDHVCQSSCRRCGSKTVCRGRNVECNVCNRVFLEGVCYQNHLKAESHNTKPLCSLLKKCKDCGIVYKTAGRKIPHICGENFCFNCNIHHVDEHYCYMQIDKKTPGSKSDTLHVFYDLECRQDVVLPGETNVFQHIPTLCVTQQACKTCWYFEDAQHICSSCGVRQHIFHDDDPVAQLIQYLRIPRRD</sequence>
<protein>
    <recommendedName>
        <fullName evidence="1">C2H2-type domain-containing protein</fullName>
    </recommendedName>
</protein>
<comment type="caution">
    <text evidence="2">The sequence shown here is derived from an EMBL/GenBank/DDBJ whole genome shotgun (WGS) entry which is preliminary data.</text>
</comment>
<evidence type="ECO:0000259" key="1">
    <source>
        <dbReference type="PROSITE" id="PS00028"/>
    </source>
</evidence>
<dbReference type="EMBL" id="KZ308247">
    <property type="protein sequence ID" value="KAG8225675.1"/>
    <property type="molecule type" value="Genomic_DNA"/>
</dbReference>